<dbReference type="RefSeq" id="WP_062417209.1">
    <property type="nucleotide sequence ID" value="NZ_DF967974.1"/>
</dbReference>
<evidence type="ECO:0000259" key="2">
    <source>
        <dbReference type="Pfam" id="PF13229"/>
    </source>
</evidence>
<keyword evidence="4" id="KW-1185">Reference proteome</keyword>
<dbReference type="InterPro" id="IPR006626">
    <property type="entry name" value="PbH1"/>
</dbReference>
<dbReference type="InterPro" id="IPR011050">
    <property type="entry name" value="Pectin_lyase_fold/virulence"/>
</dbReference>
<dbReference type="AlphaFoldDB" id="A0A0P6X8J3"/>
<dbReference type="InterPro" id="IPR012334">
    <property type="entry name" value="Pectin_lyas_fold"/>
</dbReference>
<evidence type="ECO:0000313" key="4">
    <source>
        <dbReference type="Proteomes" id="UP000050501"/>
    </source>
</evidence>
<dbReference type="Proteomes" id="UP000050501">
    <property type="component" value="Unassembled WGS sequence"/>
</dbReference>
<feature type="chain" id="PRO_5006132914" description="Right handed beta helix domain-containing protein" evidence="1">
    <location>
        <begin position="30"/>
        <end position="854"/>
    </location>
</feature>
<dbReference type="SMART" id="SM00710">
    <property type="entry name" value="PbH1"/>
    <property type="match status" value="8"/>
</dbReference>
<dbReference type="SUPFAM" id="SSF51126">
    <property type="entry name" value="Pectin lyase-like"/>
    <property type="match status" value="1"/>
</dbReference>
<feature type="domain" description="Right handed beta helix" evidence="2">
    <location>
        <begin position="177"/>
        <end position="324"/>
    </location>
</feature>
<comment type="caution">
    <text evidence="3">The sequence shown here is derived from an EMBL/GenBank/DDBJ whole genome shotgun (WGS) entry which is preliminary data.</text>
</comment>
<protein>
    <recommendedName>
        <fullName evidence="2">Right handed beta helix domain-containing protein</fullName>
    </recommendedName>
</protein>
<sequence>MQSRFTSMRWLLAAVLVWVSFLPQFPVQAQSEPPGGEMDAEAVFYPDPGAFFTADGMTYAFTPADCNPLADGEQPCDNPLQAAANALLGLNLTPVGGKIYIGAGVYDLEGAADPGPHWVINGTGWTSLPSKLTLVGMGSAVGSPMSTELRGIVNLTNLGSVTVSNLLIRSGGLVTSNMTGTLNLERVQVMDGPANCVFIGSQQGAVTAAQVVINGCGAIGIFAEATGGLKMTASHITGAGGSGINLIVGNTVTMLNVSSSSNVGDGLYLVGMPDTAPRVSLTAVSTVRNQEEGAQVITRGAVSVDRSVFVGNAGVGLLVDNSGPDISQPVTVLRSQFLRNAASANIYSSGRILMDGIRSEANSDYPNIVLNNSWGTQPIQFTNRFGPNVLANNEGTVSLFTQGQATVTGVSAVHSQGIDIGASNGSVTVSRVRITASQSAPGLAINSGGRTTLADVQVNRTNSVGITVLASNENAPMRILRTQSNGNSGPGFSLNNPGRVQISQVEASNNGAYGMLLSSTPSQPKGWWVTVQQSSFNYNKPGFGLNIGSTGGVQMKKISASNNGAQGARVEIPTSANFQMSGKPGDNVFQGNGGAGLSVAGVGKLVLAGVDASYNTAMGVEAAATLPQDFLLTNVQANANGVVGLSLNTAGTMLLKNVAADANNVTGLSAVNPYTADTRQGVTLLSSHFDINQIFGAQIVTNGPVLLNGVSASYTRERFGLQVIYSNPEVPVEKVEFLSTLGKNYFDGNGSNGLLVLGAKSFTGSYVSVRNNGQFIATPGMGVSGVDAPVTLTCAVVTGNPADGIQVSIGAALLKIVNGMVEGNARLDPDLFQNVRLNDPGTTLDLKPGVCSGW</sequence>
<dbReference type="InterPro" id="IPR039448">
    <property type="entry name" value="Beta_helix"/>
</dbReference>
<proteinExistence type="predicted"/>
<keyword evidence="1" id="KW-0732">Signal</keyword>
<gene>
    <name evidence="3" type="ORF">ADN01_18235</name>
</gene>
<dbReference type="Pfam" id="PF13229">
    <property type="entry name" value="Beta_helix"/>
    <property type="match status" value="1"/>
</dbReference>
<dbReference type="Gene3D" id="2.160.20.10">
    <property type="entry name" value="Single-stranded right-handed beta-helix, Pectin lyase-like"/>
    <property type="match status" value="2"/>
</dbReference>
<feature type="signal peptide" evidence="1">
    <location>
        <begin position="1"/>
        <end position="29"/>
    </location>
</feature>
<reference evidence="3 4" key="1">
    <citation type="submission" date="2015-07" db="EMBL/GenBank/DDBJ databases">
        <title>Genome sequence of Levilinea saccharolytica DSM 16555.</title>
        <authorList>
            <person name="Hemp J."/>
            <person name="Ward L.M."/>
            <person name="Pace L.A."/>
            <person name="Fischer W.W."/>
        </authorList>
    </citation>
    <scope>NUCLEOTIDE SEQUENCE [LARGE SCALE GENOMIC DNA]</scope>
    <source>
        <strain evidence="3 4">KIBI-1</strain>
    </source>
</reference>
<accession>A0A0P6X8J3</accession>
<name>A0A0P6X8J3_9CHLR</name>
<evidence type="ECO:0000256" key="1">
    <source>
        <dbReference type="SAM" id="SignalP"/>
    </source>
</evidence>
<evidence type="ECO:0000313" key="3">
    <source>
        <dbReference type="EMBL" id="KPL75756.1"/>
    </source>
</evidence>
<organism evidence="3 4">
    <name type="scientific">Levilinea saccharolytica</name>
    <dbReference type="NCBI Taxonomy" id="229921"/>
    <lineage>
        <taxon>Bacteria</taxon>
        <taxon>Bacillati</taxon>
        <taxon>Chloroflexota</taxon>
        <taxon>Anaerolineae</taxon>
        <taxon>Anaerolineales</taxon>
        <taxon>Anaerolineaceae</taxon>
        <taxon>Levilinea</taxon>
    </lineage>
</organism>
<dbReference type="EMBL" id="LGCM01000065">
    <property type="protein sequence ID" value="KPL75756.1"/>
    <property type="molecule type" value="Genomic_DNA"/>
</dbReference>